<sequence length="647" mass="71495">MFCKPARRPWLKLRSVLPHSRSKNSIRIDSIRNLLSSSYVEGSKESQLSTETLTSFFEKELLPNYSSKAALICRKESPRAHGGPQHFNLGRADCLAWNFEDFSRHIDALAYGLRSLGVKVGDRIGVVMGNNSAYASLQWASAKIGAILVTINPAYRTRELISTLKLVGVSTLVVVPSIRTSKYLHSLSEAIPGLASSTPGDIHVEELPELRNILVVDNTPGSDEIRRLFGEIKCSVNFRESFLWNPNSIELKSVKEIQASASNEDIVNLQFTSGTTGAPKAVSLTHKNLLNNGLSIGKCMKLTSEDILCNVPPLFHCFDEYSITHARNLAAWSHGACIVYASEIYNPPSIVDAVVEEKCTALHGVPTHFLGVLAEVESRRLSGELVNTERLRTGIAAGSPVPIELMQRLIRELNLVGLTNAYGMTETSPVSFQTTVDDPIEKRTETVGRVQPHVRAKIIDSDGNLVPVGTPGEICVSGYLTQKGYWEDEGQTKQVMKHHPGDPETVWMHTGDIGVLDQEGYLKVVGRSKDVIIRGGENLFPVQIENQLTFHPAIREAAVVAVPDQRYGEVVGAWIVREKGTHQSREEVRKWVADGMNPQNAPTWVWFVGEDVPEELPKTASGKVQKHILRDWGRELAARRKGHANMT</sequence>
<dbReference type="Gene3D" id="3.30.300.30">
    <property type="match status" value="1"/>
</dbReference>
<evidence type="ECO:0000259" key="2">
    <source>
        <dbReference type="Pfam" id="PF13193"/>
    </source>
</evidence>
<dbReference type="PANTHER" id="PTHR43201:SF30">
    <property type="entry name" value="AMP-DEPENDENT SYNTHETASE_LIGASE DOMAIN-CONTAINING PROTEIN"/>
    <property type="match status" value="1"/>
</dbReference>
<dbReference type="InParanoid" id="A0A286ULE1"/>
<dbReference type="InterPro" id="IPR025110">
    <property type="entry name" value="AMP-bd_C"/>
</dbReference>
<evidence type="ECO:0000313" key="4">
    <source>
        <dbReference type="Proteomes" id="UP000217199"/>
    </source>
</evidence>
<dbReference type="GO" id="GO:0006631">
    <property type="term" value="P:fatty acid metabolic process"/>
    <property type="evidence" value="ECO:0007669"/>
    <property type="project" value="TreeGrafter"/>
</dbReference>
<comment type="caution">
    <text evidence="3">The sequence shown here is derived from an EMBL/GenBank/DDBJ whole genome shotgun (WGS) entry which is preliminary data.</text>
</comment>
<dbReference type="AlphaFoldDB" id="A0A286ULE1"/>
<accession>A0A286ULE1</accession>
<name>A0A286ULE1_9AGAM</name>
<dbReference type="InterPro" id="IPR045851">
    <property type="entry name" value="AMP-bd_C_sf"/>
</dbReference>
<evidence type="ECO:0000259" key="1">
    <source>
        <dbReference type="Pfam" id="PF00501"/>
    </source>
</evidence>
<dbReference type="GO" id="GO:0031956">
    <property type="term" value="F:medium-chain fatty acid-CoA ligase activity"/>
    <property type="evidence" value="ECO:0007669"/>
    <property type="project" value="TreeGrafter"/>
</dbReference>
<dbReference type="InterPro" id="IPR020845">
    <property type="entry name" value="AMP-binding_CS"/>
</dbReference>
<keyword evidence="4" id="KW-1185">Reference proteome</keyword>
<dbReference type="Proteomes" id="UP000217199">
    <property type="component" value="Unassembled WGS sequence"/>
</dbReference>
<dbReference type="InterPro" id="IPR042099">
    <property type="entry name" value="ANL_N_sf"/>
</dbReference>
<gene>
    <name evidence="3" type="ORF">PNOK_0307300</name>
</gene>
<dbReference type="Gene3D" id="3.40.50.12780">
    <property type="entry name" value="N-terminal domain of ligase-like"/>
    <property type="match status" value="1"/>
</dbReference>
<dbReference type="STRING" id="2282107.A0A286ULE1"/>
<dbReference type="Pfam" id="PF00501">
    <property type="entry name" value="AMP-binding"/>
    <property type="match status" value="1"/>
</dbReference>
<dbReference type="EMBL" id="NBII01000003">
    <property type="protein sequence ID" value="PAV20446.1"/>
    <property type="molecule type" value="Genomic_DNA"/>
</dbReference>
<organism evidence="3 4">
    <name type="scientific">Pyrrhoderma noxium</name>
    <dbReference type="NCBI Taxonomy" id="2282107"/>
    <lineage>
        <taxon>Eukaryota</taxon>
        <taxon>Fungi</taxon>
        <taxon>Dikarya</taxon>
        <taxon>Basidiomycota</taxon>
        <taxon>Agaricomycotina</taxon>
        <taxon>Agaricomycetes</taxon>
        <taxon>Hymenochaetales</taxon>
        <taxon>Hymenochaetaceae</taxon>
        <taxon>Pyrrhoderma</taxon>
    </lineage>
</organism>
<feature type="domain" description="AMP-binding enzyme C-terminal" evidence="2">
    <location>
        <begin position="543"/>
        <end position="623"/>
    </location>
</feature>
<dbReference type="PANTHER" id="PTHR43201">
    <property type="entry name" value="ACYL-COA SYNTHETASE"/>
    <property type="match status" value="1"/>
</dbReference>
<dbReference type="PROSITE" id="PS00455">
    <property type="entry name" value="AMP_BINDING"/>
    <property type="match status" value="1"/>
</dbReference>
<dbReference type="Pfam" id="PF13193">
    <property type="entry name" value="AMP-binding_C"/>
    <property type="match status" value="1"/>
</dbReference>
<protein>
    <submittedName>
        <fullName evidence="3">Acetyl-synthetase</fullName>
    </submittedName>
</protein>
<dbReference type="OrthoDB" id="10253115at2759"/>
<dbReference type="InterPro" id="IPR000873">
    <property type="entry name" value="AMP-dep_synth/lig_dom"/>
</dbReference>
<proteinExistence type="predicted"/>
<dbReference type="SUPFAM" id="SSF56801">
    <property type="entry name" value="Acetyl-CoA synthetase-like"/>
    <property type="match status" value="1"/>
</dbReference>
<feature type="domain" description="AMP-dependent synthetase/ligase" evidence="1">
    <location>
        <begin position="96"/>
        <end position="486"/>
    </location>
</feature>
<reference evidence="3 4" key="1">
    <citation type="journal article" date="2017" name="Mol. Ecol.">
        <title>Comparative and population genomic landscape of Phellinus noxius: A hypervariable fungus causing root rot in trees.</title>
        <authorList>
            <person name="Chung C.L."/>
            <person name="Lee T.J."/>
            <person name="Akiba M."/>
            <person name="Lee H.H."/>
            <person name="Kuo T.H."/>
            <person name="Liu D."/>
            <person name="Ke H.M."/>
            <person name="Yokoi T."/>
            <person name="Roa M.B."/>
            <person name="Lu M.J."/>
            <person name="Chang Y.Y."/>
            <person name="Ann P.J."/>
            <person name="Tsai J.N."/>
            <person name="Chen C.Y."/>
            <person name="Tzean S.S."/>
            <person name="Ota Y."/>
            <person name="Hattori T."/>
            <person name="Sahashi N."/>
            <person name="Liou R.F."/>
            <person name="Kikuchi T."/>
            <person name="Tsai I.J."/>
        </authorList>
    </citation>
    <scope>NUCLEOTIDE SEQUENCE [LARGE SCALE GENOMIC DNA]</scope>
    <source>
        <strain evidence="3 4">FFPRI411160</strain>
    </source>
</reference>
<evidence type="ECO:0000313" key="3">
    <source>
        <dbReference type="EMBL" id="PAV20446.1"/>
    </source>
</evidence>